<dbReference type="EMBL" id="CP004346">
    <property type="protein sequence ID" value="AGH40835.1"/>
    <property type="molecule type" value="Genomic_DNA"/>
</dbReference>
<keyword evidence="3" id="KW-1185">Reference proteome</keyword>
<name>M4RBK5_9BIFI</name>
<organism evidence="2 3">
    <name type="scientific">Bifidobacterium thermophilum RBL67</name>
    <dbReference type="NCBI Taxonomy" id="1254439"/>
    <lineage>
        <taxon>Bacteria</taxon>
        <taxon>Bacillati</taxon>
        <taxon>Actinomycetota</taxon>
        <taxon>Actinomycetes</taxon>
        <taxon>Bifidobacteriales</taxon>
        <taxon>Bifidobacteriaceae</taxon>
        <taxon>Bifidobacterium</taxon>
    </lineage>
</organism>
<dbReference type="KEGG" id="btp:D805_0568"/>
<feature type="region of interest" description="Disordered" evidence="1">
    <location>
        <begin position="62"/>
        <end position="87"/>
    </location>
</feature>
<gene>
    <name evidence="2" type="ORF">D805_0568</name>
</gene>
<evidence type="ECO:0000256" key="1">
    <source>
        <dbReference type="SAM" id="MobiDB-lite"/>
    </source>
</evidence>
<evidence type="ECO:0000313" key="2">
    <source>
        <dbReference type="EMBL" id="AGH40835.1"/>
    </source>
</evidence>
<reference evidence="2 3" key="1">
    <citation type="journal article" date="2013" name="Genome Announc.">
        <title>Complete Genome Sequence of the Probiotic Bifidobacterium thermophilum Strain RBL67.</title>
        <authorList>
            <person name="Jans C."/>
            <person name="Lacroix C."/>
            <person name="Follador R."/>
            <person name="Stevens M.J."/>
        </authorList>
    </citation>
    <scope>NUCLEOTIDE SEQUENCE [LARGE SCALE GENOMIC DNA]</scope>
    <source>
        <strain evidence="2 3">RBL67</strain>
    </source>
</reference>
<proteinExistence type="predicted"/>
<dbReference type="Proteomes" id="UP000011835">
    <property type="component" value="Chromosome"/>
</dbReference>
<protein>
    <submittedName>
        <fullName evidence="2">Uncharacterized protein</fullName>
    </submittedName>
</protein>
<dbReference type="HOGENOM" id="CLU_2477123_0_0_11"/>
<sequence>MTLWHVHPVSCDSPYSRPFERLPCVLSSLPAGRFRCVHESHHKHHKGAKCLQCVYLRLLTRPQTGNSPSHAKDASPEKSRRRHLRSP</sequence>
<accession>M4RBK5</accession>
<evidence type="ECO:0000313" key="3">
    <source>
        <dbReference type="Proteomes" id="UP000011835"/>
    </source>
</evidence>
<dbReference type="AlphaFoldDB" id="M4RBK5"/>
<dbReference type="PATRIC" id="fig|1254439.12.peg.570"/>